<dbReference type="InterPro" id="IPR050922">
    <property type="entry name" value="LytR/CpsA/Psr_CW_biosynth"/>
</dbReference>
<dbReference type="STRING" id="100884.GCA_000269565_02942"/>
<dbReference type="Proteomes" id="UP000003157">
    <property type="component" value="Unassembled WGS sequence"/>
</dbReference>
<dbReference type="Gene3D" id="3.40.630.190">
    <property type="entry name" value="LCP protein"/>
    <property type="match status" value="1"/>
</dbReference>
<dbReference type="AlphaFoldDB" id="E7G8K8"/>
<organism evidence="4 5">
    <name type="scientific">Coprobacillus cateniformis</name>
    <dbReference type="NCBI Taxonomy" id="100884"/>
    <lineage>
        <taxon>Bacteria</taxon>
        <taxon>Bacillati</taxon>
        <taxon>Bacillota</taxon>
        <taxon>Erysipelotrichia</taxon>
        <taxon>Erysipelotrichales</taxon>
        <taxon>Coprobacillaceae</taxon>
        <taxon>Coprobacillus</taxon>
    </lineage>
</organism>
<dbReference type="NCBIfam" id="TIGR00350">
    <property type="entry name" value="lytR_cpsA_psr"/>
    <property type="match status" value="1"/>
</dbReference>
<dbReference type="EMBL" id="ADKX01000018">
    <property type="protein sequence ID" value="EFW05647.1"/>
    <property type="molecule type" value="Genomic_DNA"/>
</dbReference>
<proteinExistence type="inferred from homology"/>
<evidence type="ECO:0000259" key="3">
    <source>
        <dbReference type="Pfam" id="PF03816"/>
    </source>
</evidence>
<gene>
    <name evidence="4" type="ORF">HMPREF9488_01096</name>
</gene>
<dbReference type="PANTHER" id="PTHR33392:SF6">
    <property type="entry name" value="POLYISOPRENYL-TEICHOIC ACID--PEPTIDOGLYCAN TEICHOIC ACID TRANSFERASE TAGU"/>
    <property type="match status" value="1"/>
</dbReference>
<accession>E7G8K8</accession>
<dbReference type="SUPFAM" id="SSF53850">
    <property type="entry name" value="Periplasmic binding protein-like II"/>
    <property type="match status" value="1"/>
</dbReference>
<name>E7G8K8_9FIRM</name>
<feature type="transmembrane region" description="Helical" evidence="2">
    <location>
        <begin position="9"/>
        <end position="29"/>
    </location>
</feature>
<dbReference type="PANTHER" id="PTHR33392">
    <property type="entry name" value="POLYISOPRENYL-TEICHOIC ACID--PEPTIDOGLYCAN TEICHOIC ACID TRANSFERASE TAGU"/>
    <property type="match status" value="1"/>
</dbReference>
<keyword evidence="2" id="KW-0812">Transmembrane</keyword>
<dbReference type="Pfam" id="PF03816">
    <property type="entry name" value="LytR_cpsA_psr"/>
    <property type="match status" value="1"/>
</dbReference>
<evidence type="ECO:0000256" key="1">
    <source>
        <dbReference type="ARBA" id="ARBA00006068"/>
    </source>
</evidence>
<sequence>MKKIISRRLLFILTIIAAIFFSFVMFELQVLPLKYYIPLVVMIFLGAFLLYRGEKDKHNQHSIKVTLLKFVNVILAVLLVVGSLYAMKGSDFLAAITGGGDQTIEMHVAVLKDSPYQSLNDLKGKPFGANTIDAVNINKTEAAIEDEIGDIDVTAASSYEQLINSLNQKSVEAIIIKAVDLESLDDIEKGFNEKIRTVKKIELKIPSVSANSAKVTKEPFHILISGTDKEGPIGTFALSDVNMIATINPTTKQVLLTSIPRDYFVDIIGMDGVSGKDKLTHSAKGGMQCTIQTIENFMGIKFNYYAKFNFTSFMNVVDALGGIDVKVPKYQVIGRDDGVFVTKKGKYTIKPGENHFNAKQALSFVRERKAFVEGDTIRGKNQMLMLKAILKKCTSASIITKMDGVFESLSDSFETNMEAKEVKSLINMQIDDMASWDVQSYHLDGDGSQRTKTLATVGDVTKVNPLGMFITIPDQTSIDQAKQYLQSVMNNEIIKVKDE</sequence>
<keyword evidence="2" id="KW-0472">Membrane</keyword>
<dbReference type="HOGENOM" id="CLU_016455_9_2_9"/>
<dbReference type="OrthoDB" id="27330at2"/>
<dbReference type="eggNOG" id="COG1316">
    <property type="taxonomic scope" value="Bacteria"/>
</dbReference>
<feature type="transmembrane region" description="Helical" evidence="2">
    <location>
        <begin position="65"/>
        <end position="87"/>
    </location>
</feature>
<dbReference type="Gene3D" id="3.40.190.10">
    <property type="entry name" value="Periplasmic binding protein-like II"/>
    <property type="match status" value="1"/>
</dbReference>
<evidence type="ECO:0000313" key="5">
    <source>
        <dbReference type="Proteomes" id="UP000003157"/>
    </source>
</evidence>
<evidence type="ECO:0000313" key="4">
    <source>
        <dbReference type="EMBL" id="EFW05647.1"/>
    </source>
</evidence>
<comment type="caution">
    <text evidence="4">The sequence shown here is derived from an EMBL/GenBank/DDBJ whole genome shotgun (WGS) entry which is preliminary data.</text>
</comment>
<keyword evidence="5" id="KW-1185">Reference proteome</keyword>
<feature type="domain" description="Cell envelope-related transcriptional attenuator" evidence="3">
    <location>
        <begin position="239"/>
        <end position="394"/>
    </location>
</feature>
<dbReference type="InterPro" id="IPR004474">
    <property type="entry name" value="LytR_CpsA_psr"/>
</dbReference>
<feature type="transmembrane region" description="Helical" evidence="2">
    <location>
        <begin position="35"/>
        <end position="53"/>
    </location>
</feature>
<reference evidence="4 5" key="1">
    <citation type="submission" date="2010-12" db="EMBL/GenBank/DDBJ databases">
        <title>The Genome Sequence of Coprobacillus sp. strain 29_1.</title>
        <authorList>
            <consortium name="The Broad Institute Genome Sequencing Platform"/>
            <person name="Earl A."/>
            <person name="Ward D."/>
            <person name="Feldgarden M."/>
            <person name="Gevers D."/>
            <person name="Daigneault M."/>
            <person name="Sibley C.D."/>
            <person name="White A."/>
            <person name="Strauss J."/>
            <person name="Allen-Vercoe E."/>
            <person name="Young S.K."/>
            <person name="Zeng Q."/>
            <person name="Gargeya S."/>
            <person name="Fitzgerald M."/>
            <person name="Haas B."/>
            <person name="Abouelleil A."/>
            <person name="Alvarado L."/>
            <person name="Arachchi H.M."/>
            <person name="Berlin A."/>
            <person name="Brown A."/>
            <person name="Chapman S.B."/>
            <person name="Chen Z."/>
            <person name="Dunbar C."/>
            <person name="Freedman E."/>
            <person name="Gearin G."/>
            <person name="Gellesch M."/>
            <person name="Goldberg J."/>
            <person name="Griggs A."/>
            <person name="Gujja S."/>
            <person name="Heilman E."/>
            <person name="Heiman D."/>
            <person name="Howarth C."/>
            <person name="Larson L."/>
            <person name="Lui A."/>
            <person name="MacDonald P.J.P."/>
            <person name="Mehta T."/>
            <person name="Montmayeur A."/>
            <person name="Murphy C."/>
            <person name="Neiman D."/>
            <person name="Pearson M."/>
            <person name="Priest M."/>
            <person name="Roberts A."/>
            <person name="Saif S."/>
            <person name="Shea T."/>
            <person name="Shenoy N."/>
            <person name="Sisk P."/>
            <person name="Stolte C."/>
            <person name="Sykes S."/>
            <person name="White J."/>
            <person name="Yandava C."/>
            <person name="Nusbaum C."/>
            <person name="Birren B."/>
        </authorList>
    </citation>
    <scope>NUCLEOTIDE SEQUENCE [LARGE SCALE GENOMIC DNA]</scope>
    <source>
        <strain evidence="4 5">29_1</strain>
    </source>
</reference>
<evidence type="ECO:0000256" key="2">
    <source>
        <dbReference type="SAM" id="Phobius"/>
    </source>
</evidence>
<protein>
    <recommendedName>
        <fullName evidence="3">Cell envelope-related transcriptional attenuator domain-containing protein</fullName>
    </recommendedName>
</protein>
<dbReference type="RefSeq" id="WP_008788212.1">
    <property type="nucleotide sequence ID" value="NZ_AKCB01000002.1"/>
</dbReference>
<comment type="similarity">
    <text evidence="1">Belongs to the LytR/CpsA/Psr (LCP) family.</text>
</comment>
<keyword evidence="2" id="KW-1133">Transmembrane helix</keyword>
<dbReference type="GeneID" id="78230741"/>